<feature type="compositionally biased region" description="Basic and acidic residues" evidence="1">
    <location>
        <begin position="919"/>
        <end position="937"/>
    </location>
</feature>
<feature type="compositionally biased region" description="Gly residues" evidence="1">
    <location>
        <begin position="1240"/>
        <end position="1257"/>
    </location>
</feature>
<feature type="compositionally biased region" description="Gly residues" evidence="1">
    <location>
        <begin position="1038"/>
        <end position="1048"/>
    </location>
</feature>
<feature type="compositionally biased region" description="Basic and acidic residues" evidence="1">
    <location>
        <begin position="1291"/>
        <end position="1313"/>
    </location>
</feature>
<feature type="compositionally biased region" description="Low complexity" evidence="1">
    <location>
        <begin position="444"/>
        <end position="462"/>
    </location>
</feature>
<evidence type="ECO:0000256" key="1">
    <source>
        <dbReference type="SAM" id="MobiDB-lite"/>
    </source>
</evidence>
<name>A0A9W6EZ36_9CHLO</name>
<feature type="region of interest" description="Disordered" evidence="1">
    <location>
        <begin position="903"/>
        <end position="937"/>
    </location>
</feature>
<feature type="compositionally biased region" description="Acidic residues" evidence="1">
    <location>
        <begin position="373"/>
        <end position="383"/>
    </location>
</feature>
<feature type="compositionally biased region" description="Acidic residues" evidence="1">
    <location>
        <begin position="212"/>
        <end position="235"/>
    </location>
</feature>
<dbReference type="OrthoDB" id="551181at2759"/>
<feature type="region of interest" description="Disordered" evidence="1">
    <location>
        <begin position="1272"/>
        <end position="1418"/>
    </location>
</feature>
<feature type="region of interest" description="Disordered" evidence="1">
    <location>
        <begin position="951"/>
        <end position="1258"/>
    </location>
</feature>
<reference evidence="2 3" key="1">
    <citation type="journal article" date="2023" name="Commun. Biol.">
        <title>Reorganization of the ancestral sex-determining regions during the evolution of trioecy in Pleodorina starrii.</title>
        <authorList>
            <person name="Takahashi K."/>
            <person name="Suzuki S."/>
            <person name="Kawai-Toyooka H."/>
            <person name="Yamamoto K."/>
            <person name="Hamaji T."/>
            <person name="Ootsuki R."/>
            <person name="Yamaguchi H."/>
            <person name="Kawachi M."/>
            <person name="Higashiyama T."/>
            <person name="Nozaki H."/>
        </authorList>
    </citation>
    <scope>NUCLEOTIDE SEQUENCE [LARGE SCALE GENOMIC DNA]</scope>
    <source>
        <strain evidence="2 3">NIES-4479</strain>
    </source>
</reference>
<feature type="compositionally biased region" description="Low complexity" evidence="1">
    <location>
        <begin position="49"/>
        <end position="83"/>
    </location>
</feature>
<feature type="compositionally biased region" description="Basic and acidic residues" evidence="1">
    <location>
        <begin position="1"/>
        <end position="11"/>
    </location>
</feature>
<accession>A0A9W6EZ36</accession>
<gene>
    <name evidence="2" type="primary">PLEST009164</name>
    <name evidence="2" type="ORF">PLESTB_000318200</name>
</gene>
<feature type="compositionally biased region" description="Polar residues" evidence="1">
    <location>
        <begin position="951"/>
        <end position="960"/>
    </location>
</feature>
<dbReference type="EMBL" id="BRXU01000003">
    <property type="protein sequence ID" value="GLC49875.1"/>
    <property type="molecule type" value="Genomic_DNA"/>
</dbReference>
<feature type="compositionally biased region" description="Basic and acidic residues" evidence="1">
    <location>
        <begin position="186"/>
        <end position="195"/>
    </location>
</feature>
<feature type="compositionally biased region" description="Low complexity" evidence="1">
    <location>
        <begin position="1345"/>
        <end position="1361"/>
    </location>
</feature>
<sequence length="1418" mass="148825">MDKRDAVEGHAQDGWLKSGRQAGSASTAPRPMRQLTLTACLSPNATRITSPSVAAPAATRSAAPEPSATSGQVASATPATSNPPTAPSKRKLNLASPPKSAHKLTAHADAKAPAKTPNGATGHKGAAAARPARGFSFGNPMPNIFGAVAPQGTGHTHPDARAGSLQAPTTTAAAAAVAVPAELDRIGGDGSRMERSLLPPAHAGTLGRGPDDEGPDDEGPDEEPQDEEPQDEEQQGESVGPTQEPQWEREERRQCAGRAAAPGPTGAGPMVTDDLTEAARRLAQEPGRRRDGSDAAAAAAAAAALGRPRRAAAERAKQRMKMGAGAVFGESQPSDTASGSTAAPVSSRRASESSGGAQGHNRNRKAGASAFADDGDDDDDDDGGGGRAAEAHSPLLPAANAHAGRVASTIIIDLDLEESNADDNAAAHGDEDVEGGHVAAAAVAGPHRGSGGAAAAPAASSGDLDDDDYWEQAQQPAEPPSLPEWDPRRPGYADLAAVLAYRRACQRGEMDPAEDLPRCWGAGLLGEALVLCNVLLRGYAAILIQAARQAALQGRLGRLHDQKLVRVDQHDMLSYKQLKVVGQQFERRLRRAVAERLTAADGGPGRDWRTLTHAEILEHLPEFIPPSRKVERTFIGEDGDPSPWDDVPAMRGQASLRVKPGCALKAAEYVGVYSGEGWLHADWQAQGLVKPQDEWDDDDHPCPFRFTAARKHELGRYAADCALPDCLLRHLDKLDLREPRLRTLLGQEPGEAGKVFMTAARLGCLMAAANDPSRNLTARCKAEADFRAGGPNVAVVNVVVLGILPVMVMVATTDIRAPQHLMYYYDHSYWELHEEEEAVCKQLEEVEAQAEARVRAAQAEAEAEAARAREAEARAEAAWVEAEKARKWEAGRRKKRKELKAAIRKERETSRQQAQAAEAARKEAEEARRREEEERQARLAAEEKLRQLLASLQQQPTEVTAQPPPLRRERELQGDPLAEERAGPSSSLARQGHAPPRLNWLPPRGAAVRRAVSGTSASGGCAAPAAAPAPPEEAAGGDAAGAGPGLGPGAAAPGVPLGKRNRAAEDAVAEAEMGSPTARHRTAAASTQTQAEPPPATAVPPPLPASLFVPLPLPLPTTPQPPLPPSASADAMPEGVRIRDDGCDDGCHTSLMDWGGPAAAAARPRPTSAHEAEPGGEGSGRKTSRLRTRKSREAALAAAGAAAEHSGLGAPPAPLASTAPWQDPRGNAAPLPPGFAIAGAGAGQVAGRRGGAAGDGGAAAAADLVVAAAALELPESPAVQPQQRSARSPRRRDTDPDRPDSDQNQDPHPDRDQQPQPQPRSRGAARRLEQPVAAATHPTPPGPLPSQQQQQQPQPQPQQQQDNAPEMGPRGQRRGQGQEREEGLTGRFRPPISGLRGQNMRYNAAPRPFVVDLVSDSD</sequence>
<dbReference type="PANTHER" id="PTHR34491">
    <property type="entry name" value="A-TYPE INCLUSION PROTEIN, PUTATIVE-RELATED"/>
    <property type="match status" value="1"/>
</dbReference>
<feature type="compositionally biased region" description="Low complexity" evidence="1">
    <location>
        <begin position="346"/>
        <end position="355"/>
    </location>
</feature>
<feature type="compositionally biased region" description="Polar residues" evidence="1">
    <location>
        <begin position="331"/>
        <end position="344"/>
    </location>
</feature>
<feature type="compositionally biased region" description="Pro residues" evidence="1">
    <location>
        <begin position="1111"/>
        <end position="1125"/>
    </location>
</feature>
<proteinExistence type="predicted"/>
<feature type="compositionally biased region" description="Basic and acidic residues" evidence="1">
    <location>
        <begin position="966"/>
        <end position="982"/>
    </location>
</feature>
<feature type="compositionally biased region" description="Low complexity" evidence="1">
    <location>
        <begin position="256"/>
        <end position="269"/>
    </location>
</feature>
<dbReference type="Proteomes" id="UP001165080">
    <property type="component" value="Unassembled WGS sequence"/>
</dbReference>
<evidence type="ECO:0000313" key="2">
    <source>
        <dbReference type="EMBL" id="GLC49875.1"/>
    </source>
</evidence>
<feature type="compositionally biased region" description="Low complexity" evidence="1">
    <location>
        <begin position="294"/>
        <end position="306"/>
    </location>
</feature>
<evidence type="ECO:0000313" key="3">
    <source>
        <dbReference type="Proteomes" id="UP001165080"/>
    </source>
</evidence>
<feature type="compositionally biased region" description="Low complexity" evidence="1">
    <location>
        <begin position="1194"/>
        <end position="1210"/>
    </location>
</feature>
<feature type="compositionally biased region" description="Low complexity" evidence="1">
    <location>
        <begin position="1157"/>
        <end position="1166"/>
    </location>
</feature>
<dbReference type="PANTHER" id="PTHR34491:SF74">
    <property type="entry name" value="DUF4456 DOMAIN-CONTAINING PROTEIN"/>
    <property type="match status" value="1"/>
</dbReference>
<feature type="compositionally biased region" description="Low complexity" evidence="1">
    <location>
        <begin position="1049"/>
        <end position="1058"/>
    </location>
</feature>
<feature type="region of interest" description="Disordered" evidence="1">
    <location>
        <begin position="444"/>
        <end position="488"/>
    </location>
</feature>
<feature type="compositionally biased region" description="Low complexity" evidence="1">
    <location>
        <begin position="1011"/>
        <end position="1037"/>
    </location>
</feature>
<organism evidence="2 3">
    <name type="scientific">Pleodorina starrii</name>
    <dbReference type="NCBI Taxonomy" id="330485"/>
    <lineage>
        <taxon>Eukaryota</taxon>
        <taxon>Viridiplantae</taxon>
        <taxon>Chlorophyta</taxon>
        <taxon>core chlorophytes</taxon>
        <taxon>Chlorophyceae</taxon>
        <taxon>CS clade</taxon>
        <taxon>Chlamydomonadales</taxon>
        <taxon>Volvocaceae</taxon>
        <taxon>Pleodorina</taxon>
    </lineage>
</organism>
<feature type="region of interest" description="Disordered" evidence="1">
    <location>
        <begin position="149"/>
        <end position="174"/>
    </location>
</feature>
<keyword evidence="3" id="KW-1185">Reference proteome</keyword>
<feature type="compositionally biased region" description="Polar residues" evidence="1">
    <location>
        <begin position="35"/>
        <end position="48"/>
    </location>
</feature>
<protein>
    <submittedName>
        <fullName evidence="2">Uncharacterized protein</fullName>
    </submittedName>
</protein>
<feature type="compositionally biased region" description="Pro residues" evidence="1">
    <location>
        <begin position="1092"/>
        <end position="1104"/>
    </location>
</feature>
<comment type="caution">
    <text evidence="2">The sequence shown here is derived from an EMBL/GenBank/DDBJ whole genome shotgun (WGS) entry which is preliminary data.</text>
</comment>
<feature type="region of interest" description="Disordered" evidence="1">
    <location>
        <begin position="1"/>
        <end position="135"/>
    </location>
</feature>
<feature type="region of interest" description="Disordered" evidence="1">
    <location>
        <begin position="186"/>
        <end position="402"/>
    </location>
</feature>
<feature type="compositionally biased region" description="Basic and acidic residues" evidence="1">
    <location>
        <begin position="277"/>
        <end position="293"/>
    </location>
</feature>
<feature type="compositionally biased region" description="Basic and acidic residues" evidence="1">
    <location>
        <begin position="1136"/>
        <end position="1147"/>
    </location>
</feature>